<reference evidence="4 5" key="1">
    <citation type="submission" date="2016-06" db="EMBL/GenBank/DDBJ databases">
        <title>Evolution of pathogenesis and genome organization in the Tremellales.</title>
        <authorList>
            <person name="Cuomo C."/>
            <person name="Litvintseva A."/>
            <person name="Heitman J."/>
            <person name="Chen Y."/>
            <person name="Sun S."/>
            <person name="Springer D."/>
            <person name="Dromer F."/>
            <person name="Young S."/>
            <person name="Zeng Q."/>
            <person name="Chapman S."/>
            <person name="Gujja S."/>
            <person name="Saif S."/>
            <person name="Birren B."/>
        </authorList>
    </citation>
    <scope>NUCLEOTIDE SEQUENCE [LARGE SCALE GENOMIC DNA]</scope>
    <source>
        <strain evidence="4 5">CBS 7118</strain>
    </source>
</reference>
<comment type="caution">
    <text evidence="4">The sequence shown here is derived from an EMBL/GenBank/DDBJ whole genome shotgun (WGS) entry which is preliminary data.</text>
</comment>
<sequence>MLFTNLFALLPLLALASARPHDDKLHRRQCTAHRNHKFSAHGNGTLDDGQESAVAAVVVSASSTASLEQETQTAMFISSSTEVQETSTSVSSTSEQQATTTSSSSQEETATSASSSASAEASSTGASSGLSADAQTLVDLHNALRAQYGAGNVTWNDDLASYAATAAAKCDMQHTGGPYGENLASGVGGGYDITAGFQSWADEASSYDGSPSHFTQVVWKATTEIGCATSSCADGTIFTGYGSGSLYLVCEYNPAGYVIGDFAANVAA</sequence>
<gene>
    <name evidence="4" type="ORF">L198_02026</name>
</gene>
<dbReference type="EMBL" id="AWGH01000004">
    <property type="protein sequence ID" value="ODO05333.1"/>
    <property type="molecule type" value="Genomic_DNA"/>
</dbReference>
<feature type="compositionally biased region" description="Low complexity" evidence="1">
    <location>
        <begin position="79"/>
        <end position="129"/>
    </location>
</feature>
<feature type="domain" description="SCP" evidence="3">
    <location>
        <begin position="132"/>
        <end position="260"/>
    </location>
</feature>
<dbReference type="Proteomes" id="UP000094819">
    <property type="component" value="Unassembled WGS sequence"/>
</dbReference>
<dbReference type="InterPro" id="IPR014044">
    <property type="entry name" value="CAP_dom"/>
</dbReference>
<protein>
    <recommendedName>
        <fullName evidence="3">SCP domain-containing protein</fullName>
    </recommendedName>
</protein>
<dbReference type="InterPro" id="IPR001283">
    <property type="entry name" value="CRISP-related"/>
</dbReference>
<organism evidence="4 5">
    <name type="scientific">Cryptococcus wingfieldii CBS 7118</name>
    <dbReference type="NCBI Taxonomy" id="1295528"/>
    <lineage>
        <taxon>Eukaryota</taxon>
        <taxon>Fungi</taxon>
        <taxon>Dikarya</taxon>
        <taxon>Basidiomycota</taxon>
        <taxon>Agaricomycotina</taxon>
        <taxon>Tremellomycetes</taxon>
        <taxon>Tremellales</taxon>
        <taxon>Cryptococcaceae</taxon>
        <taxon>Cryptococcus</taxon>
    </lineage>
</organism>
<name>A0A1E3JX06_9TREE</name>
<evidence type="ECO:0000256" key="1">
    <source>
        <dbReference type="SAM" id="MobiDB-lite"/>
    </source>
</evidence>
<dbReference type="Gene3D" id="3.40.33.10">
    <property type="entry name" value="CAP"/>
    <property type="match status" value="1"/>
</dbReference>
<dbReference type="OrthoDB" id="337038at2759"/>
<evidence type="ECO:0000259" key="3">
    <source>
        <dbReference type="SMART" id="SM00198"/>
    </source>
</evidence>
<feature type="signal peptide" evidence="2">
    <location>
        <begin position="1"/>
        <end position="18"/>
    </location>
</feature>
<dbReference type="Pfam" id="PF00188">
    <property type="entry name" value="CAP"/>
    <property type="match status" value="1"/>
</dbReference>
<keyword evidence="5" id="KW-1185">Reference proteome</keyword>
<dbReference type="PRINTS" id="PR00837">
    <property type="entry name" value="V5TPXLIKE"/>
</dbReference>
<dbReference type="InterPro" id="IPR035940">
    <property type="entry name" value="CAP_sf"/>
</dbReference>
<evidence type="ECO:0000313" key="4">
    <source>
        <dbReference type="EMBL" id="ODO05333.1"/>
    </source>
</evidence>
<feature type="region of interest" description="Disordered" evidence="1">
    <location>
        <begin position="79"/>
        <end position="130"/>
    </location>
</feature>
<evidence type="ECO:0000256" key="2">
    <source>
        <dbReference type="SAM" id="SignalP"/>
    </source>
</evidence>
<dbReference type="GeneID" id="30191239"/>
<keyword evidence="2" id="KW-0732">Signal</keyword>
<dbReference type="PANTHER" id="PTHR10334">
    <property type="entry name" value="CYSTEINE-RICH SECRETORY PROTEIN-RELATED"/>
    <property type="match status" value="1"/>
</dbReference>
<feature type="chain" id="PRO_5009130655" description="SCP domain-containing protein" evidence="2">
    <location>
        <begin position="19"/>
        <end position="268"/>
    </location>
</feature>
<evidence type="ECO:0000313" key="5">
    <source>
        <dbReference type="Proteomes" id="UP000094819"/>
    </source>
</evidence>
<dbReference type="SMART" id="SM00198">
    <property type="entry name" value="SCP"/>
    <property type="match status" value="1"/>
</dbReference>
<accession>A0A1E3JX06</accession>
<dbReference type="RefSeq" id="XP_019033988.1">
    <property type="nucleotide sequence ID" value="XM_019174181.1"/>
</dbReference>
<dbReference type="SUPFAM" id="SSF55797">
    <property type="entry name" value="PR-1-like"/>
    <property type="match status" value="1"/>
</dbReference>
<dbReference type="AlphaFoldDB" id="A0A1E3JX06"/>
<proteinExistence type="predicted"/>